<protein>
    <submittedName>
        <fullName evidence="1">Uncharacterized protein</fullName>
    </submittedName>
</protein>
<evidence type="ECO:0000313" key="2">
    <source>
        <dbReference type="Proteomes" id="UP001630127"/>
    </source>
</evidence>
<dbReference type="EMBL" id="JBJUIK010000012">
    <property type="protein sequence ID" value="KAL3509457.1"/>
    <property type="molecule type" value="Genomic_DNA"/>
</dbReference>
<organism evidence="1 2">
    <name type="scientific">Cinchona calisaya</name>
    <dbReference type="NCBI Taxonomy" id="153742"/>
    <lineage>
        <taxon>Eukaryota</taxon>
        <taxon>Viridiplantae</taxon>
        <taxon>Streptophyta</taxon>
        <taxon>Embryophyta</taxon>
        <taxon>Tracheophyta</taxon>
        <taxon>Spermatophyta</taxon>
        <taxon>Magnoliopsida</taxon>
        <taxon>eudicotyledons</taxon>
        <taxon>Gunneridae</taxon>
        <taxon>Pentapetalae</taxon>
        <taxon>asterids</taxon>
        <taxon>lamiids</taxon>
        <taxon>Gentianales</taxon>
        <taxon>Rubiaceae</taxon>
        <taxon>Cinchonoideae</taxon>
        <taxon>Cinchoneae</taxon>
        <taxon>Cinchona</taxon>
    </lineage>
</organism>
<gene>
    <name evidence="1" type="ORF">ACH5RR_028858</name>
</gene>
<keyword evidence="2" id="KW-1185">Reference proteome</keyword>
<dbReference type="Proteomes" id="UP001630127">
    <property type="component" value="Unassembled WGS sequence"/>
</dbReference>
<dbReference type="AlphaFoldDB" id="A0ABD2YQ02"/>
<reference evidence="1 2" key="1">
    <citation type="submission" date="2024-11" db="EMBL/GenBank/DDBJ databases">
        <title>A near-complete genome assembly of Cinchona calisaya.</title>
        <authorList>
            <person name="Lian D.C."/>
            <person name="Zhao X.W."/>
            <person name="Wei L."/>
        </authorList>
    </citation>
    <scope>NUCLEOTIDE SEQUENCE [LARGE SCALE GENOMIC DNA]</scope>
    <source>
        <tissue evidence="1">Nenye</tissue>
    </source>
</reference>
<name>A0ABD2YQ02_9GENT</name>
<evidence type="ECO:0000313" key="1">
    <source>
        <dbReference type="EMBL" id="KAL3509457.1"/>
    </source>
</evidence>
<comment type="caution">
    <text evidence="1">The sequence shown here is derived from an EMBL/GenBank/DDBJ whole genome shotgun (WGS) entry which is preliminary data.</text>
</comment>
<proteinExistence type="predicted"/>
<sequence>MSRGWMGVKPEGSRAAIVIVCSFVYLRCENSYDSIFEGIAWPGKEGKGGWLKGRVWERRGWVVGESVEVGCNVEALDVRVGTSQERWSCWVWSERENV</sequence>
<accession>A0ABD2YQ02</accession>